<evidence type="ECO:0000256" key="3">
    <source>
        <dbReference type="ARBA" id="ARBA00022827"/>
    </source>
</evidence>
<keyword evidence="3" id="KW-0274">FAD</keyword>
<evidence type="ECO:0000313" key="6">
    <source>
        <dbReference type="Proteomes" id="UP000289437"/>
    </source>
</evidence>
<dbReference type="Gene3D" id="3.50.50.60">
    <property type="entry name" value="FAD/NAD(P)-binding domain"/>
    <property type="match status" value="1"/>
</dbReference>
<organism evidence="5 6">
    <name type="scientific">Granulicella sibirica</name>
    <dbReference type="NCBI Taxonomy" id="2479048"/>
    <lineage>
        <taxon>Bacteria</taxon>
        <taxon>Pseudomonadati</taxon>
        <taxon>Acidobacteriota</taxon>
        <taxon>Terriglobia</taxon>
        <taxon>Terriglobales</taxon>
        <taxon>Acidobacteriaceae</taxon>
        <taxon>Granulicella</taxon>
    </lineage>
</organism>
<feature type="domain" description="FAD-binding" evidence="4">
    <location>
        <begin position="32"/>
        <end position="382"/>
    </location>
</feature>
<dbReference type="AlphaFoldDB" id="A0A4V1L539"/>
<proteinExistence type="predicted"/>
<keyword evidence="6" id="KW-1185">Reference proteome</keyword>
<dbReference type="Proteomes" id="UP000289437">
    <property type="component" value="Unassembled WGS sequence"/>
</dbReference>
<sequence length="531" mass="57446">MGMVHLDMNGTVFQDRGMTFHSNQQNASVVHDVLIAGAGPAGLFLACELALARCSVLVLEKAADPQSPLKRLPFGVRGLSAPSIEALDRRGLLDKLEIHKRVKNPHKTSAPTGPTRQVGHFAGIPLLEGRIDTSQWAHRLPSSPPASLISEIEELESLLARRAEELGVTIVRGAGIRDFQQGADGVTVQAGEQTFEGKWLVGCDGSRSVVRKVGGFDFAGTEPEFTGYSARIDLVEPERLRPGRNLTATGMYLQSQPGYVVMAEFDGGAGHRAEAATLKRVQDALRRVSETDVTIGALHAVTTWTDRARQATAYRNGRVFLAGDAAHIHSPLGGQGLNLGLGDAMNLGWKLAAAIHGRAPEGLLDSYHTERYPLGARVLDWSRAQVAIMRPDPSARALNAIFRDLMDTRDGATYFAGRVWGVFTHYDLGGGHPLAGHSVPNFEFDDGRTMDELLRDGQAILLDFGSDASLMAFAREYGERMRYISGRAKERFGLSAALIRPDGYVAWACAGEPDANEVEHAAAGWLLKEAQ</sequence>
<dbReference type="Gene3D" id="3.40.30.120">
    <property type="match status" value="1"/>
</dbReference>
<dbReference type="InterPro" id="IPR050641">
    <property type="entry name" value="RIFMO-like"/>
</dbReference>
<dbReference type="Pfam" id="PF21274">
    <property type="entry name" value="Rng_hyd_C"/>
    <property type="match status" value="1"/>
</dbReference>
<dbReference type="PRINTS" id="PR00420">
    <property type="entry name" value="RNGMNOXGNASE"/>
</dbReference>
<dbReference type="InterPro" id="IPR002938">
    <property type="entry name" value="FAD-bd"/>
</dbReference>
<protein>
    <submittedName>
        <fullName evidence="5">Salicylate hydroxylase</fullName>
    </submittedName>
</protein>
<accession>A0A4V1L539</accession>
<comment type="cofactor">
    <cofactor evidence="1">
        <name>FAD</name>
        <dbReference type="ChEBI" id="CHEBI:57692"/>
    </cofactor>
</comment>
<dbReference type="Pfam" id="PF01494">
    <property type="entry name" value="FAD_binding_3"/>
    <property type="match status" value="1"/>
</dbReference>
<gene>
    <name evidence="5" type="ORF">GRAN_4720</name>
</gene>
<evidence type="ECO:0000256" key="1">
    <source>
        <dbReference type="ARBA" id="ARBA00001974"/>
    </source>
</evidence>
<dbReference type="EMBL" id="RDSM01000004">
    <property type="protein sequence ID" value="RXH54424.1"/>
    <property type="molecule type" value="Genomic_DNA"/>
</dbReference>
<reference evidence="5 6" key="1">
    <citation type="submission" date="2018-11" db="EMBL/GenBank/DDBJ databases">
        <authorList>
            <person name="Mardanov A.V."/>
            <person name="Ravin N.V."/>
            <person name="Dedysh S.N."/>
        </authorList>
    </citation>
    <scope>NUCLEOTIDE SEQUENCE [LARGE SCALE GENOMIC DNA]</scope>
    <source>
        <strain evidence="5 6">AF10</strain>
    </source>
</reference>
<dbReference type="GO" id="GO:0016709">
    <property type="term" value="F:oxidoreductase activity, acting on paired donors, with incorporation or reduction of molecular oxygen, NAD(P)H as one donor, and incorporation of one atom of oxygen"/>
    <property type="evidence" value="ECO:0007669"/>
    <property type="project" value="UniProtKB-ARBA"/>
</dbReference>
<name>A0A4V1L539_9BACT</name>
<comment type="caution">
    <text evidence="5">The sequence shown here is derived from an EMBL/GenBank/DDBJ whole genome shotgun (WGS) entry which is preliminary data.</text>
</comment>
<keyword evidence="2" id="KW-0285">Flavoprotein</keyword>
<dbReference type="PANTHER" id="PTHR43004">
    <property type="entry name" value="TRK SYSTEM POTASSIUM UPTAKE PROTEIN"/>
    <property type="match status" value="1"/>
</dbReference>
<evidence type="ECO:0000256" key="2">
    <source>
        <dbReference type="ARBA" id="ARBA00022630"/>
    </source>
</evidence>
<dbReference type="GO" id="GO:0071949">
    <property type="term" value="F:FAD binding"/>
    <property type="evidence" value="ECO:0007669"/>
    <property type="project" value="InterPro"/>
</dbReference>
<evidence type="ECO:0000259" key="4">
    <source>
        <dbReference type="Pfam" id="PF01494"/>
    </source>
</evidence>
<evidence type="ECO:0000313" key="5">
    <source>
        <dbReference type="EMBL" id="RXH54424.1"/>
    </source>
</evidence>
<dbReference type="InterPro" id="IPR036188">
    <property type="entry name" value="FAD/NAD-bd_sf"/>
</dbReference>
<dbReference type="SUPFAM" id="SSF51905">
    <property type="entry name" value="FAD/NAD(P)-binding domain"/>
    <property type="match status" value="1"/>
</dbReference>
<dbReference type="Gene3D" id="3.30.70.2450">
    <property type="match status" value="1"/>
</dbReference>
<dbReference type="PANTHER" id="PTHR43004:SF19">
    <property type="entry name" value="BINDING MONOOXYGENASE, PUTATIVE (JCVI)-RELATED"/>
    <property type="match status" value="1"/>
</dbReference>
<reference evidence="6" key="2">
    <citation type="submission" date="2019-02" db="EMBL/GenBank/DDBJ databases">
        <title>Granulicella sibirica sp. nov., a psychrotolerant acidobacterium isolated from an organic soil layer in forested tundra, West Siberia.</title>
        <authorList>
            <person name="Oshkin I.Y."/>
            <person name="Kulichevskaya I.S."/>
            <person name="Rijpstra W.I.C."/>
            <person name="Sinninghe Damste J.S."/>
            <person name="Rakitin A.L."/>
            <person name="Ravin N.V."/>
            <person name="Dedysh S.N."/>
        </authorList>
    </citation>
    <scope>NUCLEOTIDE SEQUENCE [LARGE SCALE GENOMIC DNA]</scope>
    <source>
        <strain evidence="6">AF10</strain>
    </source>
</reference>